<dbReference type="Proteomes" id="UP000199385">
    <property type="component" value="Chromosome I"/>
</dbReference>
<keyword evidence="2" id="KW-1185">Reference proteome</keyword>
<name>A0A1A8ZX37_9ACTN</name>
<protein>
    <submittedName>
        <fullName evidence="1">Uncharacterized protein</fullName>
    </submittedName>
</protein>
<evidence type="ECO:0000313" key="1">
    <source>
        <dbReference type="EMBL" id="SBT48452.1"/>
    </source>
</evidence>
<dbReference type="PATRIC" id="fig|261654.4.peg.4137"/>
<dbReference type="EMBL" id="LT594323">
    <property type="protein sequence ID" value="SBT48452.1"/>
    <property type="molecule type" value="Genomic_DNA"/>
</dbReference>
<gene>
    <name evidence="1" type="ORF">GA0070611_4071</name>
</gene>
<proteinExistence type="predicted"/>
<organism evidence="1 2">
    <name type="scientific">Micromonospora auratinigra</name>
    <dbReference type="NCBI Taxonomy" id="261654"/>
    <lineage>
        <taxon>Bacteria</taxon>
        <taxon>Bacillati</taxon>
        <taxon>Actinomycetota</taxon>
        <taxon>Actinomycetes</taxon>
        <taxon>Micromonosporales</taxon>
        <taxon>Micromonosporaceae</taxon>
        <taxon>Micromonospora</taxon>
    </lineage>
</organism>
<accession>A0A1A8ZX37</accession>
<reference evidence="2" key="1">
    <citation type="submission" date="2016-06" db="EMBL/GenBank/DDBJ databases">
        <authorList>
            <person name="Varghese N."/>
            <person name="Submissions Spin"/>
        </authorList>
    </citation>
    <scope>NUCLEOTIDE SEQUENCE [LARGE SCALE GENOMIC DNA]</scope>
    <source>
        <strain evidence="2">DSM 44815</strain>
    </source>
</reference>
<sequence length="253" mass="26001">MAASVLWAVLLAGLTWWSVRHDPPTVKEQRPLSQAVPVADRAVGRLVAALGEDAWELTPPRFDKGCRVTPLADGASLTRGVDVPVAPGGERAVLDRVARRLPAGWGAGVATEVGRPRLRADAGEFVAVDGRVVTDGLVRFSVATGCRPADTGYADLSPGYAAGPELTAALRALGRPVPTDPTVVAAPCPTGEPARTVRVAAGTGPVSLAPLAPLGAVVLDRPDRYAFRTGRVVVLADATGDQLRLAASTGCAG</sequence>
<evidence type="ECO:0000313" key="2">
    <source>
        <dbReference type="Proteomes" id="UP000199385"/>
    </source>
</evidence>
<dbReference type="AlphaFoldDB" id="A0A1A8ZX37"/>